<dbReference type="OrthoDB" id="9813903at2"/>
<dbReference type="InterPro" id="IPR000160">
    <property type="entry name" value="GGDEF_dom"/>
</dbReference>
<dbReference type="SUPFAM" id="SSF141868">
    <property type="entry name" value="EAL domain-like"/>
    <property type="match status" value="1"/>
</dbReference>
<organism evidence="3 4">
    <name type="scientific">Clostridium oryzae</name>
    <dbReference type="NCBI Taxonomy" id="1450648"/>
    <lineage>
        <taxon>Bacteria</taxon>
        <taxon>Bacillati</taxon>
        <taxon>Bacillota</taxon>
        <taxon>Clostridia</taxon>
        <taxon>Eubacteriales</taxon>
        <taxon>Clostridiaceae</taxon>
        <taxon>Clostridium</taxon>
    </lineage>
</organism>
<dbReference type="SUPFAM" id="SSF54631">
    <property type="entry name" value="CBS-domain pair"/>
    <property type="match status" value="1"/>
</dbReference>
<dbReference type="InterPro" id="IPR043128">
    <property type="entry name" value="Rev_trsase/Diguanyl_cyclase"/>
</dbReference>
<dbReference type="CDD" id="cd01948">
    <property type="entry name" value="EAL"/>
    <property type="match status" value="1"/>
</dbReference>
<dbReference type="InterPro" id="IPR035919">
    <property type="entry name" value="EAL_sf"/>
</dbReference>
<dbReference type="PANTHER" id="PTHR33121">
    <property type="entry name" value="CYCLIC DI-GMP PHOSPHODIESTERASE PDEF"/>
    <property type="match status" value="1"/>
</dbReference>
<dbReference type="Gene3D" id="3.20.20.450">
    <property type="entry name" value="EAL domain"/>
    <property type="match status" value="1"/>
</dbReference>
<dbReference type="InterPro" id="IPR029787">
    <property type="entry name" value="Nucleotide_cyclase"/>
</dbReference>
<dbReference type="NCBIfam" id="TIGR00254">
    <property type="entry name" value="GGDEF"/>
    <property type="match status" value="1"/>
</dbReference>
<evidence type="ECO:0000313" key="4">
    <source>
        <dbReference type="Proteomes" id="UP000190080"/>
    </source>
</evidence>
<evidence type="ECO:0000313" key="3">
    <source>
        <dbReference type="EMBL" id="OPJ58088.1"/>
    </source>
</evidence>
<dbReference type="RefSeq" id="WP_139376095.1">
    <property type="nucleotide sequence ID" value="NZ_MZGV01000064.1"/>
</dbReference>
<dbReference type="SMART" id="SM00267">
    <property type="entry name" value="GGDEF"/>
    <property type="match status" value="1"/>
</dbReference>
<proteinExistence type="predicted"/>
<accession>A0A1V4IDK8</accession>
<dbReference type="Gene3D" id="3.30.70.270">
    <property type="match status" value="1"/>
</dbReference>
<dbReference type="CDD" id="cd04598">
    <property type="entry name" value="CBS_pair_GGDEF_EAL"/>
    <property type="match status" value="1"/>
</dbReference>
<evidence type="ECO:0000259" key="2">
    <source>
        <dbReference type="PROSITE" id="PS50887"/>
    </source>
</evidence>
<dbReference type="SMART" id="SM00052">
    <property type="entry name" value="EAL"/>
    <property type="match status" value="1"/>
</dbReference>
<sequence>MNMLQELDNILDNETIDTLFQPIVSLRDGLILGYEALSRGPKSSPLHNPEELFTFAEKCNRLWKLECICRKKAIERASSLGKDKYLFINVDPLVFKDTQYQKGVTKKSLSQFGISPESIIFEITERTCIKDYNSFKQAIENYYDEGYKIAIDDTGSGYSGLKTLSHIKPNYIKIDIDLIRDIHKDTFKQNLISSILLLANKENMEVIAEGVEVKEELITLMELGVHNAQGYYLKKPSVDLGTLDQSIISFICRYNEILHSQAFLSENHIGPIAQSLPAFESNTSCSDLKNFFDKYGISGACIVNKNVPIGLIMKHSLDSMLATQYGVAVFSKRPVDLIMDRNPLIVDYYSSVNLVSSSAMGRNEQNIYDFIIVTRNCEYYGIVSIKSLLQYSTALEKNYARELNPLTELPGNILIGKNIEVAINSDKINCILYFDLDNFKIYNDNYGFENGDKLLKFTSKILINTANSLTCCTKFIGHIGGDDFIMITDASIDECNSLCKCIIAEFDKSIHTFFSEEDVANGYIEGLDREGTKNKFEITSISIAGIYGNISAFDNIFDFSKSIASIKKEVKKLHHSNYLIQKI</sequence>
<dbReference type="EMBL" id="MZGV01000064">
    <property type="protein sequence ID" value="OPJ58088.1"/>
    <property type="molecule type" value="Genomic_DNA"/>
</dbReference>
<dbReference type="AlphaFoldDB" id="A0A1V4IDK8"/>
<dbReference type="Gene3D" id="3.10.580.10">
    <property type="entry name" value="CBS-domain"/>
    <property type="match status" value="1"/>
</dbReference>
<dbReference type="Pfam" id="PF00563">
    <property type="entry name" value="EAL"/>
    <property type="match status" value="1"/>
</dbReference>
<name>A0A1V4IDK8_9CLOT</name>
<dbReference type="InterPro" id="IPR001633">
    <property type="entry name" value="EAL_dom"/>
</dbReference>
<dbReference type="PROSITE" id="PS50883">
    <property type="entry name" value="EAL"/>
    <property type="match status" value="1"/>
</dbReference>
<dbReference type="GO" id="GO:0071111">
    <property type="term" value="F:cyclic-guanylate-specific phosphodiesterase activity"/>
    <property type="evidence" value="ECO:0007669"/>
    <property type="project" value="InterPro"/>
</dbReference>
<protein>
    <submittedName>
        <fullName evidence="3">Phytochrome-like protein cph2</fullName>
    </submittedName>
</protein>
<dbReference type="Pfam" id="PF00990">
    <property type="entry name" value="GGDEF"/>
    <property type="match status" value="1"/>
</dbReference>
<dbReference type="SUPFAM" id="SSF55073">
    <property type="entry name" value="Nucleotide cyclase"/>
    <property type="match status" value="1"/>
</dbReference>
<dbReference type="Proteomes" id="UP000190080">
    <property type="component" value="Unassembled WGS sequence"/>
</dbReference>
<keyword evidence="4" id="KW-1185">Reference proteome</keyword>
<feature type="domain" description="GGDEF" evidence="2">
    <location>
        <begin position="427"/>
        <end position="583"/>
    </location>
</feature>
<reference evidence="3 4" key="1">
    <citation type="submission" date="2017-03" db="EMBL/GenBank/DDBJ databases">
        <title>Genome sequence of Clostridium oryzae DSM 28571.</title>
        <authorList>
            <person name="Poehlein A."/>
            <person name="Daniel R."/>
        </authorList>
    </citation>
    <scope>NUCLEOTIDE SEQUENCE [LARGE SCALE GENOMIC DNA]</scope>
    <source>
        <strain evidence="3 4">DSM 28571</strain>
    </source>
</reference>
<dbReference type="InterPro" id="IPR050706">
    <property type="entry name" value="Cyclic-di-GMP_PDE-like"/>
</dbReference>
<dbReference type="InterPro" id="IPR046342">
    <property type="entry name" value="CBS_dom_sf"/>
</dbReference>
<comment type="caution">
    <text evidence="3">The sequence shown here is derived from an EMBL/GenBank/DDBJ whole genome shotgun (WGS) entry which is preliminary data.</text>
</comment>
<gene>
    <name evidence="3" type="primary">cph2_2</name>
    <name evidence="3" type="ORF">CLORY_37650</name>
</gene>
<dbReference type="PANTHER" id="PTHR33121:SF76">
    <property type="entry name" value="SIGNALING PROTEIN"/>
    <property type="match status" value="1"/>
</dbReference>
<dbReference type="STRING" id="1450648.CLORY_37650"/>
<evidence type="ECO:0000259" key="1">
    <source>
        <dbReference type="PROSITE" id="PS50883"/>
    </source>
</evidence>
<feature type="domain" description="EAL" evidence="1">
    <location>
        <begin position="1"/>
        <end position="250"/>
    </location>
</feature>
<dbReference type="PROSITE" id="PS50887">
    <property type="entry name" value="GGDEF"/>
    <property type="match status" value="1"/>
</dbReference>